<dbReference type="OrthoDB" id="10424162at2759"/>
<evidence type="ECO:0000313" key="3">
    <source>
        <dbReference type="Proteomes" id="UP000028545"/>
    </source>
</evidence>
<dbReference type="RefSeq" id="XP_016639394.1">
    <property type="nucleotide sequence ID" value="XM_016790884.1"/>
</dbReference>
<evidence type="ECO:0000256" key="1">
    <source>
        <dbReference type="SAM" id="SignalP"/>
    </source>
</evidence>
<feature type="signal peptide" evidence="1">
    <location>
        <begin position="1"/>
        <end position="20"/>
    </location>
</feature>
<evidence type="ECO:0000313" key="2">
    <source>
        <dbReference type="EMBL" id="KEZ39595.1"/>
    </source>
</evidence>
<dbReference type="VEuPathDB" id="FungiDB:SAPIO_CDS9509"/>
<proteinExistence type="predicted"/>
<dbReference type="Proteomes" id="UP000028545">
    <property type="component" value="Unassembled WGS sequence"/>
</dbReference>
<comment type="caution">
    <text evidence="2">The sequence shown here is derived from an EMBL/GenBank/DDBJ whole genome shotgun (WGS) entry which is preliminary data.</text>
</comment>
<dbReference type="KEGG" id="sapo:SAPIO_CDS9509"/>
<keyword evidence="1" id="KW-0732">Signal</keyword>
<sequence length="154" mass="16092">MKLFSVASAVFAGAIALAAAALTEEAGPVGLPADYEGIVQVLDDGTLVPIANVTTSSGGAVEKRAAGTVKGYLWTIDCTDEHYDWGVGNGCFAYYTGSTLRDMYSVLATGNNCHLEFFGNGQCAYFSKADLRGSNVCGHITGSQAFQSVRVNCN</sequence>
<gene>
    <name evidence="2" type="ORF">SAPIO_CDS9509</name>
</gene>
<keyword evidence="3" id="KW-1185">Reference proteome</keyword>
<protein>
    <submittedName>
        <fullName evidence="2">Uncharacterized protein</fullName>
    </submittedName>
</protein>
<organism evidence="2 3">
    <name type="scientific">Pseudallescheria apiosperma</name>
    <name type="common">Scedosporium apiospermum</name>
    <dbReference type="NCBI Taxonomy" id="563466"/>
    <lineage>
        <taxon>Eukaryota</taxon>
        <taxon>Fungi</taxon>
        <taxon>Dikarya</taxon>
        <taxon>Ascomycota</taxon>
        <taxon>Pezizomycotina</taxon>
        <taxon>Sordariomycetes</taxon>
        <taxon>Hypocreomycetidae</taxon>
        <taxon>Microascales</taxon>
        <taxon>Microascaceae</taxon>
        <taxon>Scedosporium</taxon>
    </lineage>
</organism>
<accession>A0A084FWY3</accession>
<dbReference type="AlphaFoldDB" id="A0A084FWY3"/>
<dbReference type="GeneID" id="27728581"/>
<feature type="chain" id="PRO_5001775134" evidence="1">
    <location>
        <begin position="21"/>
        <end position="154"/>
    </location>
</feature>
<dbReference type="EMBL" id="JOWA01000143">
    <property type="protein sequence ID" value="KEZ39595.1"/>
    <property type="molecule type" value="Genomic_DNA"/>
</dbReference>
<reference evidence="2 3" key="1">
    <citation type="journal article" date="2014" name="Genome Announc.">
        <title>Draft genome sequence of the pathogenic fungus Scedosporium apiospermum.</title>
        <authorList>
            <person name="Vandeputte P."/>
            <person name="Ghamrawi S."/>
            <person name="Rechenmann M."/>
            <person name="Iltis A."/>
            <person name="Giraud S."/>
            <person name="Fleury M."/>
            <person name="Thornton C."/>
            <person name="Delhaes L."/>
            <person name="Meyer W."/>
            <person name="Papon N."/>
            <person name="Bouchara J.P."/>
        </authorList>
    </citation>
    <scope>NUCLEOTIDE SEQUENCE [LARGE SCALE GENOMIC DNA]</scope>
    <source>
        <strain evidence="2 3">IHEM 14462</strain>
    </source>
</reference>
<dbReference type="HOGENOM" id="CLU_1705280_0_0_1"/>
<name>A0A084FWY3_PSEDA</name>